<feature type="compositionally biased region" description="Pro residues" evidence="1">
    <location>
        <begin position="49"/>
        <end position="62"/>
    </location>
</feature>
<dbReference type="Proteomes" id="UP001273166">
    <property type="component" value="Unassembled WGS sequence"/>
</dbReference>
<evidence type="ECO:0000313" key="2">
    <source>
        <dbReference type="EMBL" id="KAK3304197.1"/>
    </source>
</evidence>
<keyword evidence="3" id="KW-1185">Reference proteome</keyword>
<reference evidence="2" key="2">
    <citation type="submission" date="2023-06" db="EMBL/GenBank/DDBJ databases">
        <authorList>
            <consortium name="Lawrence Berkeley National Laboratory"/>
            <person name="Mondo S.J."/>
            <person name="Hensen N."/>
            <person name="Bonometti L."/>
            <person name="Westerberg I."/>
            <person name="Brannstrom I.O."/>
            <person name="Guillou S."/>
            <person name="Cros-Aarteil S."/>
            <person name="Calhoun S."/>
            <person name="Haridas S."/>
            <person name="Kuo A."/>
            <person name="Pangilinan J."/>
            <person name="Riley R."/>
            <person name="Labutti K."/>
            <person name="Andreopoulos B."/>
            <person name="Lipzen A."/>
            <person name="Chen C."/>
            <person name="Yanf M."/>
            <person name="Daum C."/>
            <person name="Ng V."/>
            <person name="Clum A."/>
            <person name="Steindorff A."/>
            <person name="Ohm R."/>
            <person name="Martin F."/>
            <person name="Silar P."/>
            <person name="Natvig D."/>
            <person name="Lalanne C."/>
            <person name="Gautier V."/>
            <person name="Ament-Velasquez S.L."/>
            <person name="Kruys A."/>
            <person name="Hutchinson M.I."/>
            <person name="Powell A.J."/>
            <person name="Barry K."/>
            <person name="Miller A.N."/>
            <person name="Grigoriev I.V."/>
            <person name="Debuchy R."/>
            <person name="Gladieux P."/>
            <person name="Thoren M.H."/>
            <person name="Johannesson H."/>
        </authorList>
    </citation>
    <scope>NUCLEOTIDE SEQUENCE</scope>
    <source>
        <strain evidence="2">CBS 333.67</strain>
    </source>
</reference>
<proteinExistence type="predicted"/>
<reference evidence="2" key="1">
    <citation type="journal article" date="2023" name="Mol. Phylogenet. Evol.">
        <title>Genome-scale phylogeny and comparative genomics of the fungal order Sordariales.</title>
        <authorList>
            <person name="Hensen N."/>
            <person name="Bonometti L."/>
            <person name="Westerberg I."/>
            <person name="Brannstrom I.O."/>
            <person name="Guillou S."/>
            <person name="Cros-Aarteil S."/>
            <person name="Calhoun S."/>
            <person name="Haridas S."/>
            <person name="Kuo A."/>
            <person name="Mondo S."/>
            <person name="Pangilinan J."/>
            <person name="Riley R."/>
            <person name="LaButti K."/>
            <person name="Andreopoulos B."/>
            <person name="Lipzen A."/>
            <person name="Chen C."/>
            <person name="Yan M."/>
            <person name="Daum C."/>
            <person name="Ng V."/>
            <person name="Clum A."/>
            <person name="Steindorff A."/>
            <person name="Ohm R.A."/>
            <person name="Martin F."/>
            <person name="Silar P."/>
            <person name="Natvig D.O."/>
            <person name="Lalanne C."/>
            <person name="Gautier V."/>
            <person name="Ament-Velasquez S.L."/>
            <person name="Kruys A."/>
            <person name="Hutchinson M.I."/>
            <person name="Powell A.J."/>
            <person name="Barry K."/>
            <person name="Miller A.N."/>
            <person name="Grigoriev I.V."/>
            <person name="Debuchy R."/>
            <person name="Gladieux P."/>
            <person name="Hiltunen Thoren M."/>
            <person name="Johannesson H."/>
        </authorList>
    </citation>
    <scope>NUCLEOTIDE SEQUENCE</scope>
    <source>
        <strain evidence="2">CBS 333.67</strain>
    </source>
</reference>
<feature type="compositionally biased region" description="Polar residues" evidence="1">
    <location>
        <begin position="322"/>
        <end position="336"/>
    </location>
</feature>
<dbReference type="GeneID" id="87885856"/>
<feature type="compositionally biased region" description="Polar residues" evidence="1">
    <location>
        <begin position="387"/>
        <end position="398"/>
    </location>
</feature>
<sequence>MPVQRDTNGQPDDTSRSSPIRIQTVVPERVNYGTPISGVSAGLSTSAPAGPPLSPSELPPSRPASAMSDSWSTITQTEHGSPAPMEMPAGTMSPLPLTASPYAEPFPVLPSAFDILLDLLPPPLTVDDFEDRFPTGTSSGPGASSSSWKRDSEVDRGHDEERKHIQHRLLTLEKRLDQEQKKIDEMLNSGTAETADVEVTESVAALLRKKMMQERAKLAKHHPQLPRQPQHAVPQWLPLTEPPSGNGPQMRAGDHRMPEPDRGGNGSDGGNSHEAHAGDQQVGEPESDRGSNISGGTSPGIWVTPEASGEDDQPGERDTEDNGSSSDDNGTGNASDASVIDHHASESDKQGSTFSTGSSSTEPNKFSWADDSPFESEAADSPKIDTSPKSSSPGSNELSWAGDSPPVSEPPDSDAWAVGLDIDKEAPTGAPVRKVEHPIEKKTPINAPIPKPVLSWAQVARRGMEKHPTRSLRQPVKPDCPVQGSKGRPASPSGQGSSSDASPHDTPASGDEPSGGQSSSESEPDKGDSKNEEKKTAESESAYAQNTPSSSGSETPSAPGEQSKKKDKNRKKKGSSKGKQEGEEEKKEEVEADWTVQDWPEQDQGTW</sequence>
<dbReference type="AlphaFoldDB" id="A0AAJ0GQD4"/>
<feature type="compositionally biased region" description="Low complexity" evidence="1">
    <location>
        <begin position="509"/>
        <end position="521"/>
    </location>
</feature>
<protein>
    <submittedName>
        <fullName evidence="2">Uncharacterized protein</fullName>
    </submittedName>
</protein>
<feature type="region of interest" description="Disordered" evidence="1">
    <location>
        <begin position="128"/>
        <end position="165"/>
    </location>
</feature>
<feature type="compositionally biased region" description="Basic residues" evidence="1">
    <location>
        <begin position="565"/>
        <end position="576"/>
    </location>
</feature>
<accession>A0AAJ0GQD4</accession>
<feature type="compositionally biased region" description="Basic and acidic residues" evidence="1">
    <location>
        <begin position="578"/>
        <end position="589"/>
    </location>
</feature>
<dbReference type="RefSeq" id="XP_062719977.1">
    <property type="nucleotide sequence ID" value="XM_062867027.1"/>
</dbReference>
<feature type="compositionally biased region" description="Low complexity" evidence="1">
    <location>
        <begin position="489"/>
        <end position="501"/>
    </location>
</feature>
<feature type="compositionally biased region" description="Basic and acidic residues" evidence="1">
    <location>
        <begin position="148"/>
        <end position="163"/>
    </location>
</feature>
<feature type="compositionally biased region" description="Low complexity" evidence="1">
    <location>
        <begin position="134"/>
        <end position="147"/>
    </location>
</feature>
<feature type="compositionally biased region" description="Basic and acidic residues" evidence="1">
    <location>
        <begin position="523"/>
        <end position="538"/>
    </location>
</feature>
<name>A0AAJ0GQD4_9PEZI</name>
<feature type="compositionally biased region" description="Polar residues" evidence="1">
    <location>
        <begin position="1"/>
        <end position="21"/>
    </location>
</feature>
<gene>
    <name evidence="2" type="ORF">B0T15DRAFT_494678</name>
</gene>
<feature type="compositionally biased region" description="Polar residues" evidence="1">
    <location>
        <begin position="542"/>
        <end position="556"/>
    </location>
</feature>
<evidence type="ECO:0000313" key="3">
    <source>
        <dbReference type="Proteomes" id="UP001273166"/>
    </source>
</evidence>
<feature type="compositionally biased region" description="Basic and acidic residues" evidence="1">
    <location>
        <begin position="252"/>
        <end position="262"/>
    </location>
</feature>
<feature type="compositionally biased region" description="Low complexity" evidence="1">
    <location>
        <begin position="351"/>
        <end position="361"/>
    </location>
</feature>
<feature type="compositionally biased region" description="Basic and acidic residues" evidence="1">
    <location>
        <begin position="433"/>
        <end position="443"/>
    </location>
</feature>
<feature type="compositionally biased region" description="Basic and acidic residues" evidence="1">
    <location>
        <begin position="339"/>
        <end position="349"/>
    </location>
</feature>
<feature type="region of interest" description="Disordered" evidence="1">
    <location>
        <begin position="1"/>
        <end position="92"/>
    </location>
</feature>
<feature type="region of interest" description="Disordered" evidence="1">
    <location>
        <begin position="214"/>
        <end position="607"/>
    </location>
</feature>
<evidence type="ECO:0000256" key="1">
    <source>
        <dbReference type="SAM" id="MobiDB-lite"/>
    </source>
</evidence>
<feature type="compositionally biased region" description="Polar residues" evidence="1">
    <location>
        <begin position="67"/>
        <end position="79"/>
    </location>
</feature>
<organism evidence="2 3">
    <name type="scientific">Chaetomium strumarium</name>
    <dbReference type="NCBI Taxonomy" id="1170767"/>
    <lineage>
        <taxon>Eukaryota</taxon>
        <taxon>Fungi</taxon>
        <taxon>Dikarya</taxon>
        <taxon>Ascomycota</taxon>
        <taxon>Pezizomycotina</taxon>
        <taxon>Sordariomycetes</taxon>
        <taxon>Sordariomycetidae</taxon>
        <taxon>Sordariales</taxon>
        <taxon>Chaetomiaceae</taxon>
        <taxon>Chaetomium</taxon>
    </lineage>
</organism>
<feature type="compositionally biased region" description="Acidic residues" evidence="1">
    <location>
        <begin position="308"/>
        <end position="321"/>
    </location>
</feature>
<comment type="caution">
    <text evidence="2">The sequence shown here is derived from an EMBL/GenBank/DDBJ whole genome shotgun (WGS) entry which is preliminary data.</text>
</comment>
<dbReference type="EMBL" id="JAUDZG010000005">
    <property type="protein sequence ID" value="KAK3304197.1"/>
    <property type="molecule type" value="Genomic_DNA"/>
</dbReference>